<dbReference type="Proteomes" id="UP000807769">
    <property type="component" value="Unassembled WGS sequence"/>
</dbReference>
<dbReference type="Pfam" id="PF18758">
    <property type="entry name" value="KDZ"/>
    <property type="match status" value="1"/>
</dbReference>
<dbReference type="AlphaFoldDB" id="A0A9P7DYB7"/>
<dbReference type="PANTHER" id="PTHR33096">
    <property type="entry name" value="CXC2 DOMAIN-CONTAINING PROTEIN"/>
    <property type="match status" value="1"/>
</dbReference>
<name>A0A9P7DYB7_9AGAM</name>
<evidence type="ECO:0000313" key="1">
    <source>
        <dbReference type="EMBL" id="KAG1805993.1"/>
    </source>
</evidence>
<sequence>MKYSLATVNKLLDIFGDNQAIGSDIGCSLSKTVATSSIQDNAVNYKLLLLVNAFHGHAHNCKCQLQYHPMYLRGFGLKDLETCECIFASLNATACLIHHASYFHYSQFHDLHFNQWDMDKYFELSCFIFNNYKQVIALISDFTKELDTYCLSFLEQDMDFKTWVAKELAYLDSIASEPAHDTLTVDYVEALEKLSRYQ</sequence>
<keyword evidence="2" id="KW-1185">Reference proteome</keyword>
<organism evidence="1 2">
    <name type="scientific">Suillus subaureus</name>
    <dbReference type="NCBI Taxonomy" id="48587"/>
    <lineage>
        <taxon>Eukaryota</taxon>
        <taxon>Fungi</taxon>
        <taxon>Dikarya</taxon>
        <taxon>Basidiomycota</taxon>
        <taxon>Agaricomycotina</taxon>
        <taxon>Agaricomycetes</taxon>
        <taxon>Agaricomycetidae</taxon>
        <taxon>Boletales</taxon>
        <taxon>Suillineae</taxon>
        <taxon>Suillaceae</taxon>
        <taxon>Suillus</taxon>
    </lineage>
</organism>
<dbReference type="PANTHER" id="PTHR33096:SF1">
    <property type="entry name" value="CXC1-LIKE CYSTEINE CLUSTER ASSOCIATED WITH KDZ TRANSPOSASES DOMAIN-CONTAINING PROTEIN"/>
    <property type="match status" value="1"/>
</dbReference>
<dbReference type="InterPro" id="IPR040521">
    <property type="entry name" value="KDZ"/>
</dbReference>
<dbReference type="OrthoDB" id="2505969at2759"/>
<dbReference type="RefSeq" id="XP_041187569.1">
    <property type="nucleotide sequence ID" value="XM_041331722.1"/>
</dbReference>
<protein>
    <submittedName>
        <fullName evidence="1">Uncharacterized protein</fullName>
    </submittedName>
</protein>
<reference evidence="1" key="1">
    <citation type="journal article" date="2020" name="New Phytol.">
        <title>Comparative genomics reveals dynamic genome evolution in host specialist ectomycorrhizal fungi.</title>
        <authorList>
            <person name="Lofgren L.A."/>
            <person name="Nguyen N.H."/>
            <person name="Vilgalys R."/>
            <person name="Ruytinx J."/>
            <person name="Liao H.L."/>
            <person name="Branco S."/>
            <person name="Kuo A."/>
            <person name="LaButti K."/>
            <person name="Lipzen A."/>
            <person name="Andreopoulos W."/>
            <person name="Pangilinan J."/>
            <person name="Riley R."/>
            <person name="Hundley H."/>
            <person name="Na H."/>
            <person name="Barry K."/>
            <person name="Grigoriev I.V."/>
            <person name="Stajich J.E."/>
            <person name="Kennedy P.G."/>
        </authorList>
    </citation>
    <scope>NUCLEOTIDE SEQUENCE</scope>
    <source>
        <strain evidence="1">MN1</strain>
    </source>
</reference>
<accession>A0A9P7DYB7</accession>
<evidence type="ECO:0000313" key="2">
    <source>
        <dbReference type="Proteomes" id="UP000807769"/>
    </source>
</evidence>
<comment type="caution">
    <text evidence="1">The sequence shown here is derived from an EMBL/GenBank/DDBJ whole genome shotgun (WGS) entry which is preliminary data.</text>
</comment>
<dbReference type="EMBL" id="JABBWG010000049">
    <property type="protein sequence ID" value="KAG1805993.1"/>
    <property type="molecule type" value="Genomic_DNA"/>
</dbReference>
<dbReference type="GeneID" id="64625739"/>
<proteinExistence type="predicted"/>
<gene>
    <name evidence="1" type="ORF">BJ212DRAFT_1283028</name>
</gene>